<evidence type="ECO:0000313" key="2">
    <source>
        <dbReference type="Proteomes" id="UP001055811"/>
    </source>
</evidence>
<accession>A0ACB8ZMQ4</accession>
<keyword evidence="2" id="KW-1185">Reference proteome</keyword>
<protein>
    <submittedName>
        <fullName evidence="1">Uncharacterized protein</fullName>
    </submittedName>
</protein>
<reference evidence="2" key="1">
    <citation type="journal article" date="2022" name="Mol. Ecol. Resour.">
        <title>The genomes of chicory, endive, great burdock and yacon provide insights into Asteraceae palaeo-polyploidization history and plant inulin production.</title>
        <authorList>
            <person name="Fan W."/>
            <person name="Wang S."/>
            <person name="Wang H."/>
            <person name="Wang A."/>
            <person name="Jiang F."/>
            <person name="Liu H."/>
            <person name="Zhao H."/>
            <person name="Xu D."/>
            <person name="Zhang Y."/>
        </authorList>
    </citation>
    <scope>NUCLEOTIDE SEQUENCE [LARGE SCALE GENOMIC DNA]</scope>
    <source>
        <strain evidence="2">cv. Punajuju</strain>
    </source>
</reference>
<evidence type="ECO:0000313" key="1">
    <source>
        <dbReference type="EMBL" id="KAI3699277.1"/>
    </source>
</evidence>
<reference evidence="1 2" key="2">
    <citation type="journal article" date="2022" name="Mol. Ecol. Resour.">
        <title>The genomes of chicory, endive, great burdock and yacon provide insights into Asteraceae paleo-polyploidization history and plant inulin production.</title>
        <authorList>
            <person name="Fan W."/>
            <person name="Wang S."/>
            <person name="Wang H."/>
            <person name="Wang A."/>
            <person name="Jiang F."/>
            <person name="Liu H."/>
            <person name="Zhao H."/>
            <person name="Xu D."/>
            <person name="Zhang Y."/>
        </authorList>
    </citation>
    <scope>NUCLEOTIDE SEQUENCE [LARGE SCALE GENOMIC DNA]</scope>
    <source>
        <strain evidence="2">cv. Punajuju</strain>
        <tissue evidence="1">Leaves</tissue>
    </source>
</reference>
<comment type="caution">
    <text evidence="1">The sequence shown here is derived from an EMBL/GenBank/DDBJ whole genome shotgun (WGS) entry which is preliminary data.</text>
</comment>
<dbReference type="EMBL" id="CM042016">
    <property type="protein sequence ID" value="KAI3699277.1"/>
    <property type="molecule type" value="Genomic_DNA"/>
</dbReference>
<dbReference type="Proteomes" id="UP001055811">
    <property type="component" value="Linkage Group LG08"/>
</dbReference>
<sequence length="269" mass="28848">MYFRFSLDGGWGVVRFQLPPCQSPLFSPAISASPVAQLRGVLSSRQSSQSTCSSSATCWFPSLSPFLIERRLPVSIHSSSNLPTPNATSFTPSMTLSKDAVYSESDSHSFVALNLKRCFFLQVSRPYPLVLISAKEEPYASIPPAVDGLLKIHQRVINADVDPTHPPAGGTISSRLLVAATQAGNLIGKQGATIKTIQDSSNCIIRVLGKENLHVFALPDDSVVEMQMPSARPNQEMAPPQPWAAVAPPPQNFPVNTGGDPIHATSTSV</sequence>
<name>A0ACB8ZMQ4_CICIN</name>
<proteinExistence type="predicted"/>
<gene>
    <name evidence="1" type="ORF">L2E82_43492</name>
</gene>
<organism evidence="1 2">
    <name type="scientific">Cichorium intybus</name>
    <name type="common">Chicory</name>
    <dbReference type="NCBI Taxonomy" id="13427"/>
    <lineage>
        <taxon>Eukaryota</taxon>
        <taxon>Viridiplantae</taxon>
        <taxon>Streptophyta</taxon>
        <taxon>Embryophyta</taxon>
        <taxon>Tracheophyta</taxon>
        <taxon>Spermatophyta</taxon>
        <taxon>Magnoliopsida</taxon>
        <taxon>eudicotyledons</taxon>
        <taxon>Gunneridae</taxon>
        <taxon>Pentapetalae</taxon>
        <taxon>asterids</taxon>
        <taxon>campanulids</taxon>
        <taxon>Asterales</taxon>
        <taxon>Asteraceae</taxon>
        <taxon>Cichorioideae</taxon>
        <taxon>Cichorieae</taxon>
        <taxon>Cichoriinae</taxon>
        <taxon>Cichorium</taxon>
    </lineage>
</organism>